<sequence>MRERPVWEAEIPTAALRTASCPRPVLSGIWQDAPELHRKYAGEALMSCADGLAHAIGAEQPHVPGYYPHIQHPDRVNSTLAELWTTTSPPAHKGTPFAEGSPYVVFSPSTWPAFVLDNGRCAHRLRV</sequence>
<keyword evidence="2" id="KW-1185">Reference proteome</keyword>
<dbReference type="EMBL" id="JACGWZ010000001">
    <property type="protein sequence ID" value="MBA8823894.1"/>
    <property type="molecule type" value="Genomic_DNA"/>
</dbReference>
<gene>
    <name evidence="1" type="ORF">FHX42_001223</name>
</gene>
<accession>A0A839DQV4</accession>
<evidence type="ECO:0000313" key="2">
    <source>
        <dbReference type="Proteomes" id="UP000569329"/>
    </source>
</evidence>
<proteinExistence type="predicted"/>
<name>A0A839DQV4_9PSEU</name>
<comment type="caution">
    <text evidence="1">The sequence shown here is derived from an EMBL/GenBank/DDBJ whole genome shotgun (WGS) entry which is preliminary data.</text>
</comment>
<organism evidence="1 2">
    <name type="scientific">Halosaccharopolyspora lacisalsi</name>
    <dbReference type="NCBI Taxonomy" id="1000566"/>
    <lineage>
        <taxon>Bacteria</taxon>
        <taxon>Bacillati</taxon>
        <taxon>Actinomycetota</taxon>
        <taxon>Actinomycetes</taxon>
        <taxon>Pseudonocardiales</taxon>
        <taxon>Pseudonocardiaceae</taxon>
        <taxon>Halosaccharopolyspora</taxon>
    </lineage>
</organism>
<evidence type="ECO:0000313" key="1">
    <source>
        <dbReference type="EMBL" id="MBA8823894.1"/>
    </source>
</evidence>
<protein>
    <submittedName>
        <fullName evidence="1">Uncharacterized protein</fullName>
    </submittedName>
</protein>
<reference evidence="1 2" key="1">
    <citation type="submission" date="2020-07" db="EMBL/GenBank/DDBJ databases">
        <title>Sequencing the genomes of 1000 actinobacteria strains.</title>
        <authorList>
            <person name="Klenk H.-P."/>
        </authorList>
    </citation>
    <scope>NUCLEOTIDE SEQUENCE [LARGE SCALE GENOMIC DNA]</scope>
    <source>
        <strain evidence="1 2">DSM 45975</strain>
    </source>
</reference>
<dbReference type="Proteomes" id="UP000569329">
    <property type="component" value="Unassembled WGS sequence"/>
</dbReference>
<dbReference type="AlphaFoldDB" id="A0A839DQV4"/>